<comment type="caution">
    <text evidence="1">The sequence shown here is derived from an EMBL/GenBank/DDBJ whole genome shotgun (WGS) entry which is preliminary data.</text>
</comment>
<organism evidence="1 2">
    <name type="scientific">Stichopus japonicus</name>
    <name type="common">Sea cucumber</name>
    <dbReference type="NCBI Taxonomy" id="307972"/>
    <lineage>
        <taxon>Eukaryota</taxon>
        <taxon>Metazoa</taxon>
        <taxon>Echinodermata</taxon>
        <taxon>Eleutherozoa</taxon>
        <taxon>Echinozoa</taxon>
        <taxon>Holothuroidea</taxon>
        <taxon>Aspidochirotacea</taxon>
        <taxon>Aspidochirotida</taxon>
        <taxon>Stichopodidae</taxon>
        <taxon>Apostichopus</taxon>
    </lineage>
</organism>
<gene>
    <name evidence="1" type="ORF">BSL78_19991</name>
</gene>
<dbReference type="AlphaFoldDB" id="A0A2G8K570"/>
<proteinExistence type="predicted"/>
<evidence type="ECO:0000313" key="1">
    <source>
        <dbReference type="EMBL" id="PIK43151.1"/>
    </source>
</evidence>
<dbReference type="Proteomes" id="UP000230750">
    <property type="component" value="Unassembled WGS sequence"/>
</dbReference>
<protein>
    <submittedName>
        <fullName evidence="1">Uncharacterized protein</fullName>
    </submittedName>
</protein>
<sequence>MLCPGTARPRRVDPFTTNMRQDFPHVRQTSDRLVCDTRQQWAAHLLFQVVPPAGLPITVAPGPCRVTDWRLTSSPLGMISQVLREIRRSRGRFTTVVHSGPADPGLGRFSSSSRTPRRSCRTHHICCPRDGGSWLNPDSKGLQLVAWKLSGLPSDREDFCRQRENNRGDLRFPLLRFEVCRTRQTLPT</sequence>
<accession>A0A2G8K570</accession>
<evidence type="ECO:0000313" key="2">
    <source>
        <dbReference type="Proteomes" id="UP000230750"/>
    </source>
</evidence>
<name>A0A2G8K570_STIJA</name>
<reference evidence="1 2" key="1">
    <citation type="journal article" date="2017" name="PLoS Biol.">
        <title>The sea cucumber genome provides insights into morphological evolution and visceral regeneration.</title>
        <authorList>
            <person name="Zhang X."/>
            <person name="Sun L."/>
            <person name="Yuan J."/>
            <person name="Sun Y."/>
            <person name="Gao Y."/>
            <person name="Zhang L."/>
            <person name="Li S."/>
            <person name="Dai H."/>
            <person name="Hamel J.F."/>
            <person name="Liu C."/>
            <person name="Yu Y."/>
            <person name="Liu S."/>
            <person name="Lin W."/>
            <person name="Guo K."/>
            <person name="Jin S."/>
            <person name="Xu P."/>
            <person name="Storey K.B."/>
            <person name="Huan P."/>
            <person name="Zhang T."/>
            <person name="Zhou Y."/>
            <person name="Zhang J."/>
            <person name="Lin C."/>
            <person name="Li X."/>
            <person name="Xing L."/>
            <person name="Huo D."/>
            <person name="Sun M."/>
            <person name="Wang L."/>
            <person name="Mercier A."/>
            <person name="Li F."/>
            <person name="Yang H."/>
            <person name="Xiang J."/>
        </authorList>
    </citation>
    <scope>NUCLEOTIDE SEQUENCE [LARGE SCALE GENOMIC DNA]</scope>
    <source>
        <strain evidence="1">Shaxun</strain>
        <tissue evidence="1">Muscle</tissue>
    </source>
</reference>
<keyword evidence="2" id="KW-1185">Reference proteome</keyword>
<dbReference type="EMBL" id="MRZV01000870">
    <property type="protein sequence ID" value="PIK43151.1"/>
    <property type="molecule type" value="Genomic_DNA"/>
</dbReference>